<protein>
    <submittedName>
        <fullName evidence="4">2,4-dienoyl-CoA reductase (NADPH2)</fullName>
    </submittedName>
</protein>
<sequence length="474" mass="52950">MPADADFYHQDNADIIFNELRFRSLSVKNRLFRSNISGMFDDYNGHGGNARLNWEEKFARGGVGCIISSFTPVSVRGRILVRYAMINADDKIPFWRAVGERVHRHDCRFIMQLSHSGRQQDLGGVENLFHRGLSSTNKSDYFHGLLAQRMTKADIALVVEQFAQGARRARAAGLDGVELHGANGYLITQFLSSGINDRDDEYGGNWEGRARFVLEIIRAIRREVGSDFHLQMKINGVDHNDWLYPWIHKGNSLDETVKICELLLDGGEGVDAFHVSSGSTFPHPRNPAGEISTRELARWYDGMISQGTRSGFNYAIFTNPLTARLFEAFWRWRRGKVIEGINLGYARAISSAVSAIDPSIKVLCTGGFQHADKIAEAIRSGACDAVSMARPLIANNDLPEILRAANGPEPGKECTYCNKCLVNDLENPLGCYELSRFDGDSFEERYEKMIAEVMTVFEPPAFTEAPPKGVQGLD</sequence>
<accession>A0A1M5NBF4</accession>
<keyword evidence="5" id="KW-1185">Reference proteome</keyword>
<name>A0A1M5NBF4_9HYPH</name>
<dbReference type="Gene3D" id="3.20.20.70">
    <property type="entry name" value="Aldolase class I"/>
    <property type="match status" value="1"/>
</dbReference>
<gene>
    <name evidence="4" type="ORF">SAMN02745157_4961</name>
</gene>
<dbReference type="RefSeq" id="WP_073058427.1">
    <property type="nucleotide sequence ID" value="NZ_FQUP01000008.1"/>
</dbReference>
<dbReference type="InterPro" id="IPR013785">
    <property type="entry name" value="Aldolase_TIM"/>
</dbReference>
<evidence type="ECO:0000259" key="3">
    <source>
        <dbReference type="Pfam" id="PF00724"/>
    </source>
</evidence>
<dbReference type="GO" id="GO:0010181">
    <property type="term" value="F:FMN binding"/>
    <property type="evidence" value="ECO:0007669"/>
    <property type="project" value="InterPro"/>
</dbReference>
<dbReference type="AlphaFoldDB" id="A0A1M5NBF4"/>
<evidence type="ECO:0000313" key="4">
    <source>
        <dbReference type="EMBL" id="SHG86323.1"/>
    </source>
</evidence>
<dbReference type="SUPFAM" id="SSF51395">
    <property type="entry name" value="FMN-linked oxidoreductases"/>
    <property type="match status" value="1"/>
</dbReference>
<feature type="domain" description="NADH:flavin oxidoreductase/NADH oxidase N-terminal" evidence="3">
    <location>
        <begin position="16"/>
        <end position="234"/>
    </location>
</feature>
<keyword evidence="2" id="KW-0560">Oxidoreductase</keyword>
<dbReference type="PANTHER" id="PTHR43656:SF2">
    <property type="entry name" value="BINDING OXIDOREDUCTASE, PUTATIVE (AFU_ORTHOLOGUE AFUA_2G08260)-RELATED"/>
    <property type="match status" value="1"/>
</dbReference>
<evidence type="ECO:0000256" key="1">
    <source>
        <dbReference type="ARBA" id="ARBA00022630"/>
    </source>
</evidence>
<reference evidence="4 5" key="1">
    <citation type="submission" date="2016-11" db="EMBL/GenBank/DDBJ databases">
        <authorList>
            <person name="Jaros S."/>
            <person name="Januszkiewicz K."/>
            <person name="Wedrychowicz H."/>
        </authorList>
    </citation>
    <scope>NUCLEOTIDE SEQUENCE [LARGE SCALE GENOMIC DNA]</scope>
    <source>
        <strain evidence="4 5">DSM 19436</strain>
    </source>
</reference>
<dbReference type="Proteomes" id="UP000184485">
    <property type="component" value="Unassembled WGS sequence"/>
</dbReference>
<dbReference type="STRING" id="1122133.SAMN02745157_4961"/>
<organism evidence="4 5">
    <name type="scientific">Kaistia soli DSM 19436</name>
    <dbReference type="NCBI Taxonomy" id="1122133"/>
    <lineage>
        <taxon>Bacteria</taxon>
        <taxon>Pseudomonadati</taxon>
        <taxon>Pseudomonadota</taxon>
        <taxon>Alphaproteobacteria</taxon>
        <taxon>Hyphomicrobiales</taxon>
        <taxon>Kaistiaceae</taxon>
        <taxon>Kaistia</taxon>
    </lineage>
</organism>
<dbReference type="GO" id="GO:0016491">
    <property type="term" value="F:oxidoreductase activity"/>
    <property type="evidence" value="ECO:0007669"/>
    <property type="project" value="UniProtKB-KW"/>
</dbReference>
<dbReference type="PANTHER" id="PTHR43656">
    <property type="entry name" value="BINDING OXIDOREDUCTASE, PUTATIVE (AFU_ORTHOLOGUE AFUA_2G08260)-RELATED"/>
    <property type="match status" value="1"/>
</dbReference>
<dbReference type="OrthoDB" id="9804454at2"/>
<dbReference type="CDD" id="cd02803">
    <property type="entry name" value="OYE_like_FMN_family"/>
    <property type="match status" value="1"/>
</dbReference>
<dbReference type="InterPro" id="IPR051799">
    <property type="entry name" value="NADH_flavin_oxidoreductase"/>
</dbReference>
<evidence type="ECO:0000256" key="2">
    <source>
        <dbReference type="ARBA" id="ARBA00023002"/>
    </source>
</evidence>
<dbReference type="Pfam" id="PF00724">
    <property type="entry name" value="Oxidored_FMN"/>
    <property type="match status" value="1"/>
</dbReference>
<dbReference type="EMBL" id="FQUP01000008">
    <property type="protein sequence ID" value="SHG86323.1"/>
    <property type="molecule type" value="Genomic_DNA"/>
</dbReference>
<keyword evidence="1" id="KW-0285">Flavoprotein</keyword>
<dbReference type="InterPro" id="IPR001155">
    <property type="entry name" value="OxRdtase_FMN_N"/>
</dbReference>
<evidence type="ECO:0000313" key="5">
    <source>
        <dbReference type="Proteomes" id="UP000184485"/>
    </source>
</evidence>
<proteinExistence type="predicted"/>